<feature type="compositionally biased region" description="Basic and acidic residues" evidence="10">
    <location>
        <begin position="104"/>
        <end position="123"/>
    </location>
</feature>
<feature type="transmembrane region" description="Helical" evidence="11">
    <location>
        <begin position="193"/>
        <end position="213"/>
    </location>
</feature>
<evidence type="ECO:0000256" key="6">
    <source>
        <dbReference type="ARBA" id="ARBA00023002"/>
    </source>
</evidence>
<dbReference type="InterPro" id="IPR017938">
    <property type="entry name" value="Riboflavin_synthase-like_b-brl"/>
</dbReference>
<dbReference type="SFLD" id="SFLDG01168">
    <property type="entry name" value="Ferric_reductase_subgroup_(FRE"/>
    <property type="match status" value="1"/>
</dbReference>
<comment type="similarity">
    <text evidence="2">Belongs to the VPS26 family.</text>
</comment>
<feature type="compositionally biased region" description="Basic and acidic residues" evidence="10">
    <location>
        <begin position="1745"/>
        <end position="1769"/>
    </location>
</feature>
<comment type="subcellular location">
    <subcellularLocation>
        <location evidence="1">Membrane</location>
        <topology evidence="1">Multi-pass membrane protein</topology>
    </subcellularLocation>
</comment>
<comment type="caution">
    <text evidence="13">The sequence shown here is derived from an EMBL/GenBank/DDBJ whole genome shotgun (WGS) entry which is preliminary data.</text>
</comment>
<feature type="transmembrane region" description="Helical" evidence="11">
    <location>
        <begin position="358"/>
        <end position="376"/>
    </location>
</feature>
<dbReference type="InterPro" id="IPR014752">
    <property type="entry name" value="Arrestin-like_C"/>
</dbReference>
<dbReference type="Gene3D" id="2.60.40.640">
    <property type="match status" value="2"/>
</dbReference>
<dbReference type="Gene3D" id="3.40.50.80">
    <property type="entry name" value="Nucleotide-binding domain of ferredoxin-NADP reductase (FNR) module"/>
    <property type="match status" value="1"/>
</dbReference>
<dbReference type="Pfam" id="PF03643">
    <property type="entry name" value="Vps26"/>
    <property type="match status" value="1"/>
</dbReference>
<dbReference type="InterPro" id="IPR000778">
    <property type="entry name" value="Cyt_b245_heavy_chain"/>
</dbReference>
<feature type="region of interest" description="Disordered" evidence="10">
    <location>
        <begin position="1745"/>
        <end position="1789"/>
    </location>
</feature>
<dbReference type="Pfam" id="PF01370">
    <property type="entry name" value="Epimerase"/>
    <property type="match status" value="1"/>
</dbReference>
<keyword evidence="14" id="KW-1185">Reference proteome</keyword>
<keyword evidence="8 11" id="KW-0472">Membrane</keyword>
<dbReference type="GO" id="GO:0016887">
    <property type="term" value="F:ATP hydrolysis activity"/>
    <property type="evidence" value="ECO:0007669"/>
    <property type="project" value="InterPro"/>
</dbReference>
<dbReference type="InterPro" id="IPR027417">
    <property type="entry name" value="P-loop_NTPase"/>
</dbReference>
<feature type="compositionally biased region" description="Gly residues" evidence="10">
    <location>
        <begin position="1774"/>
        <end position="1789"/>
    </location>
</feature>
<dbReference type="GO" id="GO:0016020">
    <property type="term" value="C:membrane"/>
    <property type="evidence" value="ECO:0007669"/>
    <property type="project" value="UniProtKB-SubCell"/>
</dbReference>
<dbReference type="SUPFAM" id="SSF52343">
    <property type="entry name" value="Ferredoxin reductase-like, C-terminal NADP-linked domain"/>
    <property type="match status" value="1"/>
</dbReference>
<organism evidence="13 14">
    <name type="scientific">Tetrapyrgos nigripes</name>
    <dbReference type="NCBI Taxonomy" id="182062"/>
    <lineage>
        <taxon>Eukaryota</taxon>
        <taxon>Fungi</taxon>
        <taxon>Dikarya</taxon>
        <taxon>Basidiomycota</taxon>
        <taxon>Agaricomycotina</taxon>
        <taxon>Agaricomycetes</taxon>
        <taxon>Agaricomycetidae</taxon>
        <taxon>Agaricales</taxon>
        <taxon>Marasmiineae</taxon>
        <taxon>Marasmiaceae</taxon>
        <taxon>Tetrapyrgos</taxon>
    </lineage>
</organism>
<dbReference type="InterPro" id="IPR028934">
    <property type="entry name" value="Vps26-related"/>
</dbReference>
<dbReference type="InterPro" id="IPR013130">
    <property type="entry name" value="Fe3_Rdtase_TM_dom"/>
</dbReference>
<keyword evidence="9" id="KW-0175">Coiled coil</keyword>
<protein>
    <recommendedName>
        <fullName evidence="12">FAD-binding FR-type domain-containing protein</fullName>
    </recommendedName>
</protein>
<evidence type="ECO:0000256" key="3">
    <source>
        <dbReference type="ARBA" id="ARBA00022692"/>
    </source>
</evidence>
<dbReference type="SUPFAM" id="SSF63380">
    <property type="entry name" value="Riboflavin synthase domain-like"/>
    <property type="match status" value="1"/>
</dbReference>
<dbReference type="FunFam" id="2.60.40.640:FF:000010">
    <property type="entry name" value="Vacuolar protein sorting-associated protein 26"/>
    <property type="match status" value="1"/>
</dbReference>
<evidence type="ECO:0000313" key="13">
    <source>
        <dbReference type="EMBL" id="KAF5372503.1"/>
    </source>
</evidence>
<dbReference type="GO" id="GO:0005737">
    <property type="term" value="C:cytoplasm"/>
    <property type="evidence" value="ECO:0007669"/>
    <property type="project" value="TreeGrafter"/>
</dbReference>
<dbReference type="GO" id="GO:0006886">
    <property type="term" value="P:intracellular protein transport"/>
    <property type="evidence" value="ECO:0007669"/>
    <property type="project" value="InterPro"/>
</dbReference>
<feature type="transmembrane region" description="Helical" evidence="11">
    <location>
        <begin position="514"/>
        <end position="535"/>
    </location>
</feature>
<dbReference type="OrthoDB" id="5186at2759"/>
<dbReference type="SUPFAM" id="SSF52540">
    <property type="entry name" value="P-loop containing nucleoside triphosphate hydrolases"/>
    <property type="match status" value="2"/>
</dbReference>
<dbReference type="InterPro" id="IPR001509">
    <property type="entry name" value="Epimerase_deHydtase"/>
</dbReference>
<dbReference type="SFLD" id="SFLDG01169">
    <property type="entry name" value="NADPH_oxidase_subgroup_(NOX)"/>
    <property type="match status" value="1"/>
</dbReference>
<dbReference type="InterPro" id="IPR036291">
    <property type="entry name" value="NAD(P)-bd_dom_sf"/>
</dbReference>
<keyword evidence="5 11" id="KW-1133">Transmembrane helix</keyword>
<feature type="region of interest" description="Disordered" evidence="10">
    <location>
        <begin position="44"/>
        <end position="75"/>
    </location>
</feature>
<evidence type="ECO:0000256" key="11">
    <source>
        <dbReference type="SAM" id="Phobius"/>
    </source>
</evidence>
<dbReference type="Proteomes" id="UP000559256">
    <property type="component" value="Unassembled WGS sequence"/>
</dbReference>
<feature type="transmembrane region" description="Helical" evidence="11">
    <location>
        <begin position="292"/>
        <end position="308"/>
    </location>
</feature>
<evidence type="ECO:0000256" key="1">
    <source>
        <dbReference type="ARBA" id="ARBA00004141"/>
    </source>
</evidence>
<keyword evidence="7" id="KW-0813">Transport</keyword>
<keyword evidence="4" id="KW-0249">Electron transport</keyword>
<feature type="region of interest" description="Disordered" evidence="10">
    <location>
        <begin position="1431"/>
        <end position="1451"/>
    </location>
</feature>
<accession>A0A8H5LWU3</accession>
<dbReference type="InterPro" id="IPR013112">
    <property type="entry name" value="FAD-bd_8"/>
</dbReference>
<feature type="domain" description="FAD-binding FR-type" evidence="12">
    <location>
        <begin position="380"/>
        <end position="507"/>
    </location>
</feature>
<evidence type="ECO:0000256" key="9">
    <source>
        <dbReference type="SAM" id="Coils"/>
    </source>
</evidence>
<dbReference type="GO" id="GO:0005524">
    <property type="term" value="F:ATP binding"/>
    <property type="evidence" value="ECO:0007669"/>
    <property type="project" value="InterPro"/>
</dbReference>
<evidence type="ECO:0000256" key="8">
    <source>
        <dbReference type="ARBA" id="ARBA00023136"/>
    </source>
</evidence>
<feature type="region of interest" description="Disordered" evidence="10">
    <location>
        <begin position="94"/>
        <end position="133"/>
    </location>
</feature>
<dbReference type="Pfam" id="PF08022">
    <property type="entry name" value="FAD_binding_8"/>
    <property type="match status" value="1"/>
</dbReference>
<dbReference type="SUPFAM" id="SSF51735">
    <property type="entry name" value="NAD(P)-binding Rossmann-fold domains"/>
    <property type="match status" value="1"/>
</dbReference>
<dbReference type="InterPro" id="IPR013121">
    <property type="entry name" value="Fe_red_NAD-bd_6"/>
</dbReference>
<keyword evidence="3 11" id="KW-0812">Transmembrane</keyword>
<dbReference type="InterPro" id="IPR039891">
    <property type="entry name" value="VWA8"/>
</dbReference>
<evidence type="ECO:0000256" key="2">
    <source>
        <dbReference type="ARBA" id="ARBA00009100"/>
    </source>
</evidence>
<dbReference type="InterPro" id="IPR011704">
    <property type="entry name" value="ATPase_dyneun-rel_AAA"/>
</dbReference>
<dbReference type="Pfam" id="PF07728">
    <property type="entry name" value="AAA_5"/>
    <property type="match status" value="2"/>
</dbReference>
<dbReference type="InterPro" id="IPR017927">
    <property type="entry name" value="FAD-bd_FR_type"/>
</dbReference>
<dbReference type="GO" id="GO:0006811">
    <property type="term" value="P:monoatomic ion transport"/>
    <property type="evidence" value="ECO:0007669"/>
    <property type="project" value="UniProtKB-KW"/>
</dbReference>
<name>A0A8H5LWU3_9AGAR</name>
<dbReference type="InterPro" id="IPR039261">
    <property type="entry name" value="FNR_nucleotide-bd"/>
</dbReference>
<dbReference type="Gene3D" id="3.40.50.720">
    <property type="entry name" value="NAD(P)-binding Rossmann-like Domain"/>
    <property type="match status" value="1"/>
</dbReference>
<dbReference type="EMBL" id="JAACJM010000005">
    <property type="protein sequence ID" value="KAF5372503.1"/>
    <property type="molecule type" value="Genomic_DNA"/>
</dbReference>
<evidence type="ECO:0000313" key="14">
    <source>
        <dbReference type="Proteomes" id="UP000559256"/>
    </source>
</evidence>
<dbReference type="PANTHER" id="PTHR21610:SF9">
    <property type="entry name" value="VON WILLEBRAND FACTOR A DOMAIN-CONTAINING PROTEIN 8"/>
    <property type="match status" value="1"/>
</dbReference>
<dbReference type="SFLD" id="SFLDS00052">
    <property type="entry name" value="Ferric_Reductase_Domain"/>
    <property type="match status" value="1"/>
</dbReference>
<dbReference type="CDD" id="cd06186">
    <property type="entry name" value="NOX_Duox_like_FAD_NADP"/>
    <property type="match status" value="1"/>
</dbReference>
<dbReference type="PRINTS" id="PR00466">
    <property type="entry name" value="GP91PHOX"/>
</dbReference>
<dbReference type="Gene3D" id="2.40.30.10">
    <property type="entry name" value="Translation factors"/>
    <property type="match status" value="1"/>
</dbReference>
<feature type="coiled-coil region" evidence="9">
    <location>
        <begin position="1817"/>
        <end position="1846"/>
    </location>
</feature>
<dbReference type="Gene3D" id="3.40.50.300">
    <property type="entry name" value="P-loop containing nucleotide triphosphate hydrolases"/>
    <property type="match status" value="2"/>
</dbReference>
<keyword evidence="7" id="KW-0406">Ion transport</keyword>
<evidence type="ECO:0000256" key="4">
    <source>
        <dbReference type="ARBA" id="ARBA00022982"/>
    </source>
</evidence>
<feature type="compositionally biased region" description="Basic and acidic residues" evidence="10">
    <location>
        <begin position="1439"/>
        <end position="1451"/>
    </location>
</feature>
<evidence type="ECO:0000256" key="10">
    <source>
        <dbReference type="SAM" id="MobiDB-lite"/>
    </source>
</evidence>
<dbReference type="GO" id="GO:0016491">
    <property type="term" value="F:oxidoreductase activity"/>
    <property type="evidence" value="ECO:0007669"/>
    <property type="project" value="UniProtKB-KW"/>
</dbReference>
<evidence type="ECO:0000256" key="5">
    <source>
        <dbReference type="ARBA" id="ARBA00022989"/>
    </source>
</evidence>
<proteinExistence type="inferred from homology"/>
<feature type="transmembrane region" description="Helical" evidence="11">
    <location>
        <begin position="151"/>
        <end position="173"/>
    </location>
</feature>
<evidence type="ECO:0000259" key="12">
    <source>
        <dbReference type="PROSITE" id="PS51384"/>
    </source>
</evidence>
<dbReference type="PANTHER" id="PTHR21610">
    <property type="entry name" value="VON WILLEBRAND FACTOR A DOMAIN-CONTAINING PROTEIN 8"/>
    <property type="match status" value="1"/>
</dbReference>
<sequence>MDDDMSRLGSGVHGFRVLLPLKGLRYFKKGPYRTFRLLLPESASVSADTTNPTSSHPIDPSEMLKTKSSRPPPRVQFEGLDFSDTSSAFFQHVEESSDIGSPSDPKRRNFSERKRLQDLHRPEATSTVARSPPVKPSSLGKRIEIWLINEGGSWLFFGVWVSLNLLVFTLGFINYQLSDGAVNARRTFGSSYVVARTAALVLHVNVIFILLPVCRNFVSFLRRTPLNAFIRFDKSVTFHKAVGWSIVTFTIVHIIAHLVNFAKLAIKDPHATNAGERIAVFLQLNFSTGPGITGWLMTIFLGIMVVFASEKRRRANYERFWYSHHLFIPFFVNWQLHGMFCMIKPDRPPFCSWNTIGVFWRFWLVGGVIWISERILREVRSRHRTYISKVIQHPSNVMELQIKKDKTTVRAGQYVFISCPEVSYFQWHPFTLTSSPEEDYLSVHIHVVGDFTKALAKVVGYKFEEKISEKVKDGGSSVVVGTSANPPINVTLPRVMVDGPFGSASEDYLKYETVFLVGAGIGVTPFASILKSIWYRMNFFNHSKPTRLSKVYFTWIIRDYGSAEWFHSLLQAIEEQDAASRIEISIYLTGRIAEDDVNNIMMQDVGAEKDAVTSLRAPTHYGRPNWDRTFGKLVDKHPGTEVGVASLSSYIHYARDGQILRHAGLGFSTEKWMLCPRSTLVRTLFLRRSRLPDNFLGHRFHDYTMSKPPQRRLARLLSELAPSGNTLGTLRLGDITYDVLEALTPSRLPSNSGWRWSGQERVENEKNANTRGSYLLDVRDPVNLDNLHFMLQKYLLGQDVFLVSHPGPYARRLALTFASLVNLEYEYIALHRDVGETELKQGREIREGGNLVYVDSPAVNAAKHGRLLILEGIEKAERGIMPVLNNLLENREMNLDDGTHIIHPHRYALLESTEKAFIPAHKNFRVIAIASPVPPYPGYPLDPPFRSRFQARFVDPVGALLSLADSSHSSENSSVLFSKLRDIILATQYSSESTSSLSIVSKSALPAFPQTALLKLQAICTKFPPPPSPTPGQLARLLLTIHPALIYAPFQAWALLSRQIEESGLGELGSPFMLANDEQIGLFGYIVKSIERRSETTARVTFVAKGFNTVSYIVPCGPKPFKPFPFKDNDPTFHPTTRFLGLLTSFLQVHALGWDISYVPPAVPSTSSASTTTLVKEFGQILGYETEVVHMYKELGGRELVMRRKILEGGATTWEPSPLIEGAWKGKLVHLAGFDVIGPTAGSLARFVQDREIELWASKRIVAEASQEEINSGELSVAHPSFRIISTASKSLPLKDWLSEEHCNMFFAIPSQPMDHEEESAILLSTGCPRDIVSLLQTFAEKYRQSISEDNVQKNRRLGTRSLVRIARRLAMFPEDRNELHTILGRTLLAEFLPATERMNLEDLLNECDIGKKSPMHHPPPAVEGDSLVFPGSTGSGHKTKDTKIPTFDTSRDPDGVASLVPYMDHFYDNSLQTGMMRDLAIDLELLGEHLVLLGNQGVGKNKIIDREYIQLHRDTTVSQLMFTTTLENGVIRYTDSPLLRAIIYGRVIIIDEADKAPEHVVAIFRSLAGQSELTLSDGRRVCAVAEREGDIAVHPEFRLVLLANRPGYPFLGNHFMQVLGENFSAHSVSNPDLLSERKLLQQLAPELDEDLILRLVGAFQDLRAGYDAGTLTYPYSLRELINLVRHMRAYPNDSLGDTLRNVFDFDIYKPETIDKLAMILEHHGFKVPHLGLDAAREAAKKKIQDLEYEPKNTDLSGPKEGKHDDKQHQGGNTWAGGTGGRDTAGLGGRGGYKRLYKGGDIKQVPDRLKNDVPDHIKEKAKEMARQELQRRLEELEMSAGEAKGYGELLKATQAHMLSLHDLLENLAAKEEERVWVKRQTDGELDDSRLTEGLTGEATVYKRRGMEKPELGRPQIKPKRIRFIFDLSASMYRFQYDGRLSRSMETAVMLMETFDRLSRKDKYVWDMCGHSGDEPVIPLVTANKPPTELKDRWKVVEKMHMIPQYAFAGDYTGSSTSVELMITADIDANFGRYQITPEDVARAMRRNPKVHCALIAIGEGADAPWVTQSFPGKGYRVRNTGDIPTVLRSILATMVDLYYDGESISGNIAIRVRDGKKVTHEGIKVEFVGSIVSSYRSRSELFYDRGHHHEFLSLSQELAAPGEMRQAQQYEFSFKNVEKQYESYQGINVKLRYFIRVTIARRLAEVQKDKDIWVHSFRMPPDSNNSIKMEVGIEDCLHIEFEYNKSKYHLKDVIVGKIYFLLVRIKIKHMELSIIRRETTGAPPNQYNESETITKFEIMDGAPVRGETIPIRLFLGGFDLTPTFRDVNKKFSTRYYLNLVLIDEESRRYFKQQEITVFRIPEKLRTVPVVIVIALSAVRVAVALCHALGPTPMGLQIAPGMSMHLSIPKWFSAASRPSDVVVLFRITGEVKLVLSFSSVSVYVIVLIKNHPHPKASGERNPMRQPTYKEDKVTGASGLVGYAIVYHLLQAGYPVRGSARGKKLGHLKKALSNYTRFEAVEIADVASGDYSEILKASSSKCLLWSSLKPSGVGGVIHCAAPLPGRADKETAFRSAVDGSLHVLREAEKAGIKKIVTTSSITTFNYPVGPYGPDDFNPLTKEQVSREMDPIGWQVYSAQKKYADLAVLDWLKTRPHMDVTMISPPNIYGPLAPGFEQFLQEPGDSTALASNFVIYELLKGEKGQILGFSGFVDIRDMARAHILALDSIPQSAVSDGKVKRLAIVAPYEPDLKEAVKYISEERPELKDRLANLEKTGPVLSWKVDGPSPWELKGIEYGRLEEVLGMKKGDFRTWKETVLDTVDSLLKIEEAWKCRG</sequence>
<reference evidence="13 14" key="1">
    <citation type="journal article" date="2020" name="ISME J.">
        <title>Uncovering the hidden diversity of litter-decomposition mechanisms in mushroom-forming fungi.</title>
        <authorList>
            <person name="Floudas D."/>
            <person name="Bentzer J."/>
            <person name="Ahren D."/>
            <person name="Johansson T."/>
            <person name="Persson P."/>
            <person name="Tunlid A."/>
        </authorList>
    </citation>
    <scope>NUCLEOTIDE SEQUENCE [LARGE SCALE GENOMIC DNA]</scope>
    <source>
        <strain evidence="13 14">CBS 291.85</strain>
    </source>
</reference>
<keyword evidence="6" id="KW-0560">Oxidoreductase</keyword>
<feature type="transmembrane region" description="Helical" evidence="11">
    <location>
        <begin position="320"/>
        <end position="338"/>
    </location>
</feature>
<dbReference type="Pfam" id="PF08030">
    <property type="entry name" value="NAD_binding_6"/>
    <property type="match status" value="1"/>
</dbReference>
<dbReference type="Pfam" id="PF01794">
    <property type="entry name" value="Ferric_reduct"/>
    <property type="match status" value="1"/>
</dbReference>
<gene>
    <name evidence="13" type="ORF">D9758_005197</name>
</gene>
<dbReference type="PROSITE" id="PS51384">
    <property type="entry name" value="FAD_FR"/>
    <property type="match status" value="1"/>
</dbReference>
<evidence type="ECO:0000256" key="7">
    <source>
        <dbReference type="ARBA" id="ARBA00023065"/>
    </source>
</evidence>
<feature type="transmembrane region" description="Helical" evidence="11">
    <location>
        <begin position="241"/>
        <end position="259"/>
    </location>
</feature>
<feature type="compositionally biased region" description="Polar residues" evidence="10">
    <location>
        <begin position="44"/>
        <end position="56"/>
    </location>
</feature>